<comment type="caution">
    <text evidence="1">The sequence shown here is derived from an EMBL/GenBank/DDBJ whole genome shotgun (WGS) entry which is preliminary data.</text>
</comment>
<proteinExistence type="predicted"/>
<dbReference type="Proteomes" id="UP000789396">
    <property type="component" value="Unassembled WGS sequence"/>
</dbReference>
<protein>
    <submittedName>
        <fullName evidence="1">16019_t:CDS:1</fullName>
    </submittedName>
</protein>
<keyword evidence="2" id="KW-1185">Reference proteome</keyword>
<sequence length="63" mass="7211">MSEIGNLYLTLILLTFGDHSKAEFKEKLGSISEELIELMSNKYDISVKDETDFNIRFATIPKI</sequence>
<reference evidence="1" key="1">
    <citation type="submission" date="2021-06" db="EMBL/GenBank/DDBJ databases">
        <authorList>
            <person name="Kallberg Y."/>
            <person name="Tangrot J."/>
            <person name="Rosling A."/>
        </authorList>
    </citation>
    <scope>NUCLEOTIDE SEQUENCE</scope>
    <source>
        <strain evidence="1">IN212</strain>
    </source>
</reference>
<evidence type="ECO:0000313" key="1">
    <source>
        <dbReference type="EMBL" id="CAG8540050.1"/>
    </source>
</evidence>
<gene>
    <name evidence="1" type="ORF">RFULGI_LOCUS4181</name>
</gene>
<name>A0A9N9FJ70_9GLOM</name>
<dbReference type="AlphaFoldDB" id="A0A9N9FJ70"/>
<accession>A0A9N9FJ70</accession>
<dbReference type="OrthoDB" id="10540318at2759"/>
<organism evidence="1 2">
    <name type="scientific">Racocetra fulgida</name>
    <dbReference type="NCBI Taxonomy" id="60492"/>
    <lineage>
        <taxon>Eukaryota</taxon>
        <taxon>Fungi</taxon>
        <taxon>Fungi incertae sedis</taxon>
        <taxon>Mucoromycota</taxon>
        <taxon>Glomeromycotina</taxon>
        <taxon>Glomeromycetes</taxon>
        <taxon>Diversisporales</taxon>
        <taxon>Gigasporaceae</taxon>
        <taxon>Racocetra</taxon>
    </lineage>
</organism>
<dbReference type="EMBL" id="CAJVPZ010004036">
    <property type="protein sequence ID" value="CAG8540050.1"/>
    <property type="molecule type" value="Genomic_DNA"/>
</dbReference>
<evidence type="ECO:0000313" key="2">
    <source>
        <dbReference type="Proteomes" id="UP000789396"/>
    </source>
</evidence>